<feature type="coiled-coil region" evidence="4">
    <location>
        <begin position="126"/>
        <end position="162"/>
    </location>
</feature>
<dbReference type="Gene3D" id="3.30.505.10">
    <property type="entry name" value="SH2 domain"/>
    <property type="match status" value="1"/>
</dbReference>
<dbReference type="SUPFAM" id="SSF50729">
    <property type="entry name" value="PH domain-like"/>
    <property type="match status" value="1"/>
</dbReference>
<dbReference type="InterPro" id="IPR000980">
    <property type="entry name" value="SH2"/>
</dbReference>
<dbReference type="SMART" id="SM00252">
    <property type="entry name" value="SH2"/>
    <property type="match status" value="1"/>
</dbReference>
<accession>A0A1B0B9L4</accession>
<sequence length="554" mass="62401">MEYREKFHIQMAASSAGAVFPDSDNTENEIPYHAREQANPFTYGILPKNFQRSDLNHIDIDDVAGTSSKACGRNEFSHQDAYDAVKPLSSQTTLPSSPSTVRRTIRSSISASPPLLRKTPSRQEFKEMLEERRHQALKEHNKAIQEAQNAAIQSDLDELQKKLNKNVLQEMEENKMRCEYFVPSKDELLQSESPKGSGTPAFPFHHKSLLDNRCDSPYPPLISRNSFTTNSAEISPTKESNIPIKYTEGMRGNCMKSIDRAYDVEPHLVKFAKDSSEYWYKSNMSREEAFILLQNAPPGTFFVRNSTTYKNAFGLVLRVAQPPPGVTGASADTLVRHFLIEPTARGVRLRGCSNEPTFTSLSALVYQHSINQLSLPNRLIIPHRALTTSAEDDELLQTQRELWQQGAVCNVLYLLSVNMESLTGDEAIRKAVNGLHTFNPPPLPLEVQFKVSGDGITLTDNTRRVFFRRHYKSSNISYIAIDPDKQSYTVFVLDEKIERAINKTLFAFVARETAGAHDNHCHVFCDFEMNQPASAIVSFAKKVLRKGENAPNIL</sequence>
<dbReference type="PANTHER" id="PTHR45734">
    <property type="entry name" value="TENSIN"/>
    <property type="match status" value="1"/>
</dbReference>
<evidence type="ECO:0000313" key="8">
    <source>
        <dbReference type="Proteomes" id="UP000092460"/>
    </source>
</evidence>
<dbReference type="InterPro" id="IPR006020">
    <property type="entry name" value="PTB/PI_dom"/>
</dbReference>
<dbReference type="PANTHER" id="PTHR45734:SF10">
    <property type="entry name" value="BLISTERY, ISOFORM A"/>
    <property type="match status" value="1"/>
</dbReference>
<dbReference type="EnsemblMetazoa" id="GPPI023188-RA">
    <property type="protein sequence ID" value="GPPI023188-PA"/>
    <property type="gene ID" value="GPPI023188"/>
</dbReference>
<dbReference type="GO" id="GO:0005925">
    <property type="term" value="C:focal adhesion"/>
    <property type="evidence" value="ECO:0007669"/>
    <property type="project" value="TreeGrafter"/>
</dbReference>
<feature type="domain" description="SH2" evidence="6">
    <location>
        <begin position="279"/>
        <end position="383"/>
    </location>
</feature>
<dbReference type="VEuPathDB" id="VectorBase:GPPI023188"/>
<dbReference type="Gene3D" id="2.30.29.30">
    <property type="entry name" value="Pleckstrin-homology domain (PH domain)/Phosphotyrosine-binding domain (PTB)"/>
    <property type="match status" value="1"/>
</dbReference>
<feature type="compositionally biased region" description="Low complexity" evidence="5">
    <location>
        <begin position="88"/>
        <end position="114"/>
    </location>
</feature>
<name>A0A1B0B9L4_9MUSC</name>
<dbReference type="InterPro" id="IPR011993">
    <property type="entry name" value="PH-like_dom_sf"/>
</dbReference>
<evidence type="ECO:0000313" key="7">
    <source>
        <dbReference type="EnsemblMetazoa" id="GPPI023188-PA"/>
    </source>
</evidence>
<dbReference type="AlphaFoldDB" id="A0A1B0B9L4"/>
<evidence type="ECO:0000256" key="5">
    <source>
        <dbReference type="SAM" id="MobiDB-lite"/>
    </source>
</evidence>
<dbReference type="InterPro" id="IPR033929">
    <property type="entry name" value="Tensin_PTB"/>
</dbReference>
<comment type="similarity">
    <text evidence="1">Belongs to the PTEN phosphatase protein family.</text>
</comment>
<protein>
    <recommendedName>
        <fullName evidence="6">SH2 domain-containing protein</fullName>
    </recommendedName>
</protein>
<dbReference type="InterPro" id="IPR051484">
    <property type="entry name" value="Tensin_PTEN_phosphatase"/>
</dbReference>
<keyword evidence="4" id="KW-0175">Coiled coil</keyword>
<dbReference type="STRING" id="67801.A0A1B0B9L4"/>
<evidence type="ECO:0000256" key="3">
    <source>
        <dbReference type="PROSITE-ProRule" id="PRU00191"/>
    </source>
</evidence>
<evidence type="ECO:0000256" key="1">
    <source>
        <dbReference type="ARBA" id="ARBA00007881"/>
    </source>
</evidence>
<dbReference type="SUPFAM" id="SSF55550">
    <property type="entry name" value="SH2 domain"/>
    <property type="match status" value="1"/>
</dbReference>
<dbReference type="InterPro" id="IPR036860">
    <property type="entry name" value="SH2_dom_sf"/>
</dbReference>
<dbReference type="Pfam" id="PF00017">
    <property type="entry name" value="SH2"/>
    <property type="match status" value="1"/>
</dbReference>
<keyword evidence="8" id="KW-1185">Reference proteome</keyword>
<dbReference type="PROSITE" id="PS50001">
    <property type="entry name" value="SH2"/>
    <property type="match status" value="1"/>
</dbReference>
<proteinExistence type="inferred from homology"/>
<organism evidence="7 8">
    <name type="scientific">Glossina palpalis gambiensis</name>
    <dbReference type="NCBI Taxonomy" id="67801"/>
    <lineage>
        <taxon>Eukaryota</taxon>
        <taxon>Metazoa</taxon>
        <taxon>Ecdysozoa</taxon>
        <taxon>Arthropoda</taxon>
        <taxon>Hexapoda</taxon>
        <taxon>Insecta</taxon>
        <taxon>Pterygota</taxon>
        <taxon>Neoptera</taxon>
        <taxon>Endopterygota</taxon>
        <taxon>Diptera</taxon>
        <taxon>Brachycera</taxon>
        <taxon>Muscomorpha</taxon>
        <taxon>Hippoboscoidea</taxon>
        <taxon>Glossinidae</taxon>
        <taxon>Glossina</taxon>
    </lineage>
</organism>
<dbReference type="CDD" id="cd01213">
    <property type="entry name" value="PTB_tensin"/>
    <property type="match status" value="1"/>
</dbReference>
<feature type="region of interest" description="Disordered" evidence="5">
    <location>
        <begin position="88"/>
        <end position="121"/>
    </location>
</feature>
<dbReference type="Proteomes" id="UP000092460">
    <property type="component" value="Unassembled WGS sequence"/>
</dbReference>
<evidence type="ECO:0000256" key="4">
    <source>
        <dbReference type="SAM" id="Coils"/>
    </source>
</evidence>
<dbReference type="InterPro" id="IPR013625">
    <property type="entry name" value="PTB"/>
</dbReference>
<keyword evidence="2 3" id="KW-0727">SH2 domain</keyword>
<dbReference type="Pfam" id="PF08416">
    <property type="entry name" value="PTB"/>
    <property type="match status" value="1"/>
</dbReference>
<dbReference type="EMBL" id="JXJN01010480">
    <property type="status" value="NOT_ANNOTATED_CDS"/>
    <property type="molecule type" value="Genomic_DNA"/>
</dbReference>
<reference evidence="7" key="2">
    <citation type="submission" date="2020-05" db="UniProtKB">
        <authorList>
            <consortium name="EnsemblMetazoa"/>
        </authorList>
    </citation>
    <scope>IDENTIFICATION</scope>
    <source>
        <strain evidence="7">IAEA</strain>
    </source>
</reference>
<evidence type="ECO:0000256" key="2">
    <source>
        <dbReference type="ARBA" id="ARBA00022999"/>
    </source>
</evidence>
<dbReference type="SMART" id="SM00462">
    <property type="entry name" value="PTB"/>
    <property type="match status" value="1"/>
</dbReference>
<reference evidence="8" key="1">
    <citation type="submission" date="2015-01" db="EMBL/GenBank/DDBJ databases">
        <authorList>
            <person name="Aksoy S."/>
            <person name="Warren W."/>
            <person name="Wilson R.K."/>
        </authorList>
    </citation>
    <scope>NUCLEOTIDE SEQUENCE [LARGE SCALE GENOMIC DNA]</scope>
    <source>
        <strain evidence="8">IAEA</strain>
    </source>
</reference>
<evidence type="ECO:0000259" key="6">
    <source>
        <dbReference type="PROSITE" id="PS50001"/>
    </source>
</evidence>